<protein>
    <submittedName>
        <fullName evidence="1">AAA family ATPase</fullName>
    </submittedName>
</protein>
<comment type="caution">
    <text evidence="1">The sequence shown here is derived from an EMBL/GenBank/DDBJ whole genome shotgun (WGS) entry which is preliminary data.</text>
</comment>
<organism evidence="1 2">
    <name type="scientific">Kiloniella antarctica</name>
    <dbReference type="NCBI Taxonomy" id="1550907"/>
    <lineage>
        <taxon>Bacteria</taxon>
        <taxon>Pseudomonadati</taxon>
        <taxon>Pseudomonadota</taxon>
        <taxon>Alphaproteobacteria</taxon>
        <taxon>Rhodospirillales</taxon>
        <taxon>Kiloniellaceae</taxon>
        <taxon>Kiloniella</taxon>
    </lineage>
</organism>
<dbReference type="Proteomes" id="UP001597294">
    <property type="component" value="Unassembled WGS sequence"/>
</dbReference>
<accession>A0ABW5BI29</accession>
<sequence length="166" mass="18671">MTNSSNTLHLVCGKIAAGKSTLARDLSANPQVILINEDTWLSRLYPDEINTIPDYIRCSSRLRSIMEDHVQQLLQAGLSVVLDFPANTQNIRQWMLGISTRAGVQNCLHYLEASDAVCKKRLHARNAAGSHEFNPTDEQFDELTAYFVPPKVDEGLEIKRTKVFDK</sequence>
<dbReference type="InterPro" id="IPR027417">
    <property type="entry name" value="P-loop_NTPase"/>
</dbReference>
<keyword evidence="2" id="KW-1185">Reference proteome</keyword>
<dbReference type="Pfam" id="PF13671">
    <property type="entry name" value="AAA_33"/>
    <property type="match status" value="1"/>
</dbReference>
<evidence type="ECO:0000313" key="1">
    <source>
        <dbReference type="EMBL" id="MFD2205777.1"/>
    </source>
</evidence>
<evidence type="ECO:0000313" key="2">
    <source>
        <dbReference type="Proteomes" id="UP001597294"/>
    </source>
</evidence>
<dbReference type="EMBL" id="JBHUII010000004">
    <property type="protein sequence ID" value="MFD2205777.1"/>
    <property type="molecule type" value="Genomic_DNA"/>
</dbReference>
<gene>
    <name evidence="1" type="ORF">ACFSKO_09150</name>
</gene>
<dbReference type="Gene3D" id="3.40.50.300">
    <property type="entry name" value="P-loop containing nucleotide triphosphate hydrolases"/>
    <property type="match status" value="1"/>
</dbReference>
<proteinExistence type="predicted"/>
<name>A0ABW5BI29_9PROT</name>
<dbReference type="RefSeq" id="WP_380250715.1">
    <property type="nucleotide sequence ID" value="NZ_JBHUII010000004.1"/>
</dbReference>
<dbReference type="SUPFAM" id="SSF52540">
    <property type="entry name" value="P-loop containing nucleoside triphosphate hydrolases"/>
    <property type="match status" value="1"/>
</dbReference>
<reference evidence="2" key="1">
    <citation type="journal article" date="2019" name="Int. J. Syst. Evol. Microbiol.">
        <title>The Global Catalogue of Microorganisms (GCM) 10K type strain sequencing project: providing services to taxonomists for standard genome sequencing and annotation.</title>
        <authorList>
            <consortium name="The Broad Institute Genomics Platform"/>
            <consortium name="The Broad Institute Genome Sequencing Center for Infectious Disease"/>
            <person name="Wu L."/>
            <person name="Ma J."/>
        </authorList>
    </citation>
    <scope>NUCLEOTIDE SEQUENCE [LARGE SCALE GENOMIC DNA]</scope>
    <source>
        <strain evidence="2">CGMCC 4.7192</strain>
    </source>
</reference>